<evidence type="ECO:0000256" key="3">
    <source>
        <dbReference type="ARBA" id="ARBA00023163"/>
    </source>
</evidence>
<feature type="domain" description="HTH tetR-type" evidence="5">
    <location>
        <begin position="9"/>
        <end position="69"/>
    </location>
</feature>
<sequence length="203" mass="22260">MRVSREQAAENREKILATATRLFREKGYDGIGIADLMKSAGLTHGGFYGHFSSKEDLIAQTCERTVDELLAQHSVWFDANEAADNKGAAKNASTDYQRYIANYLSREHRDNPGRGCLMAALGADAARQSPVIKRAFTQSFNRLFAALIKILPAKSEPIASENAKREQALATLAALVGAQVIARALDDPELSQEVLQAVFKKLH</sequence>
<evidence type="ECO:0000256" key="4">
    <source>
        <dbReference type="PROSITE-ProRule" id="PRU00335"/>
    </source>
</evidence>
<feature type="DNA-binding region" description="H-T-H motif" evidence="4">
    <location>
        <begin position="32"/>
        <end position="51"/>
    </location>
</feature>
<dbReference type="InterPro" id="IPR009057">
    <property type="entry name" value="Homeodomain-like_sf"/>
</dbReference>
<dbReference type="RefSeq" id="WP_378115242.1">
    <property type="nucleotide sequence ID" value="NZ_JBHRTF010000001.1"/>
</dbReference>
<gene>
    <name evidence="6" type="ORF">ACFODX_01225</name>
</gene>
<dbReference type="PRINTS" id="PR00455">
    <property type="entry name" value="HTHTETR"/>
</dbReference>
<evidence type="ECO:0000313" key="7">
    <source>
        <dbReference type="Proteomes" id="UP001595555"/>
    </source>
</evidence>
<dbReference type="PROSITE" id="PS50977">
    <property type="entry name" value="HTH_TETR_2"/>
    <property type="match status" value="1"/>
</dbReference>
<dbReference type="EMBL" id="JBHRTF010000001">
    <property type="protein sequence ID" value="MFC3114158.1"/>
    <property type="molecule type" value="Genomic_DNA"/>
</dbReference>
<dbReference type="Gene3D" id="1.10.10.60">
    <property type="entry name" value="Homeodomain-like"/>
    <property type="match status" value="1"/>
</dbReference>
<dbReference type="PANTHER" id="PTHR47506:SF7">
    <property type="entry name" value="TRANSCRIPTIONAL REGULATORY PROTEIN"/>
    <property type="match status" value="1"/>
</dbReference>
<dbReference type="InterPro" id="IPR001647">
    <property type="entry name" value="HTH_TetR"/>
</dbReference>
<dbReference type="Gene3D" id="1.10.357.10">
    <property type="entry name" value="Tetracycline Repressor, domain 2"/>
    <property type="match status" value="1"/>
</dbReference>
<dbReference type="SUPFAM" id="SSF46689">
    <property type="entry name" value="Homeodomain-like"/>
    <property type="match status" value="1"/>
</dbReference>
<reference evidence="7" key="1">
    <citation type="journal article" date="2019" name="Int. J. Syst. Evol. Microbiol.">
        <title>The Global Catalogue of Microorganisms (GCM) 10K type strain sequencing project: providing services to taxonomists for standard genome sequencing and annotation.</title>
        <authorList>
            <consortium name="The Broad Institute Genomics Platform"/>
            <consortium name="The Broad Institute Genome Sequencing Center for Infectious Disease"/>
            <person name="Wu L."/>
            <person name="Ma J."/>
        </authorList>
    </citation>
    <scope>NUCLEOTIDE SEQUENCE [LARGE SCALE GENOMIC DNA]</scope>
    <source>
        <strain evidence="7">KCTC 52237</strain>
    </source>
</reference>
<dbReference type="Proteomes" id="UP001595555">
    <property type="component" value="Unassembled WGS sequence"/>
</dbReference>
<protein>
    <submittedName>
        <fullName evidence="6">TetR/AcrR family transcriptional regulator</fullName>
    </submittedName>
</protein>
<proteinExistence type="predicted"/>
<comment type="caution">
    <text evidence="6">The sequence shown here is derived from an EMBL/GenBank/DDBJ whole genome shotgun (WGS) entry which is preliminary data.</text>
</comment>
<evidence type="ECO:0000256" key="1">
    <source>
        <dbReference type="ARBA" id="ARBA00023015"/>
    </source>
</evidence>
<accession>A0ABV7FE38</accession>
<evidence type="ECO:0000259" key="5">
    <source>
        <dbReference type="PROSITE" id="PS50977"/>
    </source>
</evidence>
<keyword evidence="7" id="KW-1185">Reference proteome</keyword>
<dbReference type="InterPro" id="IPR036271">
    <property type="entry name" value="Tet_transcr_reg_TetR-rel_C_sf"/>
</dbReference>
<dbReference type="SUPFAM" id="SSF48498">
    <property type="entry name" value="Tetracyclin repressor-like, C-terminal domain"/>
    <property type="match status" value="1"/>
</dbReference>
<dbReference type="PANTHER" id="PTHR47506">
    <property type="entry name" value="TRANSCRIPTIONAL REGULATORY PROTEIN"/>
    <property type="match status" value="1"/>
</dbReference>
<evidence type="ECO:0000256" key="2">
    <source>
        <dbReference type="ARBA" id="ARBA00023125"/>
    </source>
</evidence>
<keyword evidence="2 4" id="KW-0238">DNA-binding</keyword>
<keyword evidence="3" id="KW-0804">Transcription</keyword>
<evidence type="ECO:0000313" key="6">
    <source>
        <dbReference type="EMBL" id="MFC3114158.1"/>
    </source>
</evidence>
<name>A0ABV7FE38_9GAMM</name>
<organism evidence="6 7">
    <name type="scientific">Cellvibrio fontiphilus</name>
    <dbReference type="NCBI Taxonomy" id="1815559"/>
    <lineage>
        <taxon>Bacteria</taxon>
        <taxon>Pseudomonadati</taxon>
        <taxon>Pseudomonadota</taxon>
        <taxon>Gammaproteobacteria</taxon>
        <taxon>Cellvibrionales</taxon>
        <taxon>Cellvibrionaceae</taxon>
        <taxon>Cellvibrio</taxon>
    </lineage>
</organism>
<keyword evidence="1" id="KW-0805">Transcription regulation</keyword>
<dbReference type="Pfam" id="PF00440">
    <property type="entry name" value="TetR_N"/>
    <property type="match status" value="1"/>
</dbReference>